<comment type="cofactor">
    <cofactor evidence="1">
        <name>[4Fe-4S] cluster</name>
        <dbReference type="ChEBI" id="CHEBI:49883"/>
    </cofactor>
</comment>
<dbReference type="NCBIfam" id="TIGR00241">
    <property type="entry name" value="CoA_E_activ"/>
    <property type="match status" value="1"/>
</dbReference>
<evidence type="ECO:0000256" key="3">
    <source>
        <dbReference type="ARBA" id="ARBA00023004"/>
    </source>
</evidence>
<dbReference type="InterPro" id="IPR002731">
    <property type="entry name" value="ATPase_BadF"/>
</dbReference>
<dbReference type="GO" id="GO:0046872">
    <property type="term" value="F:metal ion binding"/>
    <property type="evidence" value="ECO:0007669"/>
    <property type="project" value="UniProtKB-KW"/>
</dbReference>
<dbReference type="Proteomes" id="UP000199611">
    <property type="component" value="Unassembled WGS sequence"/>
</dbReference>
<dbReference type="InterPro" id="IPR051805">
    <property type="entry name" value="Dehydratase_Activator_Redct"/>
</dbReference>
<dbReference type="Gene3D" id="3.30.420.40">
    <property type="match status" value="2"/>
</dbReference>
<keyword evidence="2" id="KW-0479">Metal-binding</keyword>
<dbReference type="PANTHER" id="PTHR32329:SF8">
    <property type="entry name" value="ACTIVATOR OF (R)-2-HYDROXYGLUTARYL-COA DEHYDRATASE"/>
    <property type="match status" value="1"/>
</dbReference>
<dbReference type="GO" id="GO:0051536">
    <property type="term" value="F:iron-sulfur cluster binding"/>
    <property type="evidence" value="ECO:0007669"/>
    <property type="project" value="UniProtKB-KW"/>
</dbReference>
<dbReference type="RefSeq" id="WP_093393437.1">
    <property type="nucleotide sequence ID" value="NZ_FOUU01000001.1"/>
</dbReference>
<dbReference type="STRING" id="39841.SAMN05660836_00664"/>
<proteinExistence type="predicted"/>
<keyword evidence="3" id="KW-0408">Iron</keyword>
<organism evidence="6 7">
    <name type="scientific">Thermodesulforhabdus norvegica</name>
    <dbReference type="NCBI Taxonomy" id="39841"/>
    <lineage>
        <taxon>Bacteria</taxon>
        <taxon>Pseudomonadati</taxon>
        <taxon>Thermodesulfobacteriota</taxon>
        <taxon>Syntrophobacteria</taxon>
        <taxon>Syntrophobacterales</taxon>
        <taxon>Thermodesulforhabdaceae</taxon>
        <taxon>Thermodesulforhabdus</taxon>
    </lineage>
</organism>
<reference evidence="6 7" key="1">
    <citation type="submission" date="2016-10" db="EMBL/GenBank/DDBJ databases">
        <authorList>
            <person name="de Groot N.N."/>
        </authorList>
    </citation>
    <scope>NUCLEOTIDE SEQUENCE [LARGE SCALE GENOMIC DNA]</scope>
    <source>
        <strain evidence="6 7">DSM 9990</strain>
    </source>
</reference>
<keyword evidence="4" id="KW-0411">Iron-sulfur</keyword>
<dbReference type="PANTHER" id="PTHR32329">
    <property type="entry name" value="BIFUNCTIONAL PROTEIN [INCLUDES 2-HYDROXYACYL-COA DEHYDRATASE (N-TER) AND ITS ACTIVATOR DOMAIN (C_TERM)-RELATED"/>
    <property type="match status" value="1"/>
</dbReference>
<feature type="domain" description="ATPase BadF/BadG/BcrA/BcrD type" evidence="5">
    <location>
        <begin position="5"/>
        <end position="254"/>
    </location>
</feature>
<evidence type="ECO:0000313" key="6">
    <source>
        <dbReference type="EMBL" id="SFM52662.1"/>
    </source>
</evidence>
<dbReference type="EMBL" id="FOUU01000001">
    <property type="protein sequence ID" value="SFM52662.1"/>
    <property type="molecule type" value="Genomic_DNA"/>
</dbReference>
<evidence type="ECO:0000256" key="4">
    <source>
        <dbReference type="ARBA" id="ARBA00023014"/>
    </source>
</evidence>
<gene>
    <name evidence="6" type="ORF">SAMN05660836_00664</name>
</gene>
<evidence type="ECO:0000259" key="5">
    <source>
        <dbReference type="Pfam" id="PF01869"/>
    </source>
</evidence>
<dbReference type="SUPFAM" id="SSF53067">
    <property type="entry name" value="Actin-like ATPase domain"/>
    <property type="match status" value="1"/>
</dbReference>
<sequence length="259" mass="28002">MNSAGLDAGSTWIKLVILNEKKEVIHRKKLETALDAQSRLRSLFDEVARFEVGSLVATGYGRKLALKVFSNVPKKATVSEIQAHAAGALFLFPEARSVLDIGGQDTKAIVLGPEKRPSRFEMNDRCAAGTGKFLEITARAFGKNLDDFGLFALKGDSPPEITSTCAVFAESEIISLTARGERPENIAKAIHLSVAKRTVAMLRRVGFGSPLVFSGGVARNPCMVRLLRDFLKDCEILTPEKPEFTGALGAALLAVNNPF</sequence>
<dbReference type="InterPro" id="IPR043129">
    <property type="entry name" value="ATPase_NBD"/>
</dbReference>
<name>A0A1I4RK79_9BACT</name>
<protein>
    <submittedName>
        <fullName evidence="6">CoA-substrate-specific enzyme activase, putative</fullName>
    </submittedName>
</protein>
<evidence type="ECO:0000256" key="2">
    <source>
        <dbReference type="ARBA" id="ARBA00022723"/>
    </source>
</evidence>
<keyword evidence="7" id="KW-1185">Reference proteome</keyword>
<evidence type="ECO:0000313" key="7">
    <source>
        <dbReference type="Proteomes" id="UP000199611"/>
    </source>
</evidence>
<dbReference type="CDD" id="cd24036">
    <property type="entry name" value="ASKHA_NBD_BcrAD_BadFG_HgdC_HadI"/>
    <property type="match status" value="1"/>
</dbReference>
<accession>A0A1I4RK79</accession>
<dbReference type="InterPro" id="IPR008275">
    <property type="entry name" value="CoA_E_activase_dom"/>
</dbReference>
<evidence type="ECO:0000256" key="1">
    <source>
        <dbReference type="ARBA" id="ARBA00001966"/>
    </source>
</evidence>
<dbReference type="AlphaFoldDB" id="A0A1I4RK79"/>
<dbReference type="Pfam" id="PF01869">
    <property type="entry name" value="BcrAD_BadFG"/>
    <property type="match status" value="1"/>
</dbReference>
<dbReference type="OrthoDB" id="9177882at2"/>